<proteinExistence type="predicted"/>
<dbReference type="AlphaFoldDB" id="A0AAW7IA57"/>
<protein>
    <submittedName>
        <fullName evidence="2">Uncharacterized protein</fullName>
    </submittedName>
</protein>
<keyword evidence="1" id="KW-0812">Transmembrane</keyword>
<reference evidence="2" key="1">
    <citation type="submission" date="2023-06" db="EMBL/GenBank/DDBJ databases">
        <title>Comparative genomics of Bacillaceae isolates and their secondary metabolite potential.</title>
        <authorList>
            <person name="Song L."/>
            <person name="Nielsen L.J."/>
            <person name="Mohite O."/>
            <person name="Xu X."/>
            <person name="Weber T."/>
            <person name="Kovacs A.T."/>
        </authorList>
    </citation>
    <scope>NUCLEOTIDE SEQUENCE</scope>
    <source>
        <strain evidence="2">D8_B_37</strain>
    </source>
</reference>
<name>A0AAW7IA57_9BACI</name>
<dbReference type="RefSeq" id="WP_155727339.1">
    <property type="nucleotide sequence ID" value="NZ_JAUCEZ010000009.1"/>
</dbReference>
<dbReference type="EMBL" id="JAUCEY010000008">
    <property type="protein sequence ID" value="MDM5452943.1"/>
    <property type="molecule type" value="Genomic_DNA"/>
</dbReference>
<keyword evidence="1" id="KW-1133">Transmembrane helix</keyword>
<comment type="caution">
    <text evidence="2">The sequence shown here is derived from an EMBL/GenBank/DDBJ whole genome shotgun (WGS) entry which is preliminary data.</text>
</comment>
<sequence length="46" mass="5220">MITIIDPQKLVSSLFKYCWNLCTVINDMMAVFLGFASSFTVVTKDK</sequence>
<keyword evidence="1" id="KW-0472">Membrane</keyword>
<dbReference type="Proteomes" id="UP001234602">
    <property type="component" value="Unassembled WGS sequence"/>
</dbReference>
<feature type="transmembrane region" description="Helical" evidence="1">
    <location>
        <begin position="21"/>
        <end position="42"/>
    </location>
</feature>
<evidence type="ECO:0000313" key="3">
    <source>
        <dbReference type="Proteomes" id="UP001234602"/>
    </source>
</evidence>
<organism evidence="2 3">
    <name type="scientific">Peribacillus simplex</name>
    <dbReference type="NCBI Taxonomy" id="1478"/>
    <lineage>
        <taxon>Bacteria</taxon>
        <taxon>Bacillati</taxon>
        <taxon>Bacillota</taxon>
        <taxon>Bacilli</taxon>
        <taxon>Bacillales</taxon>
        <taxon>Bacillaceae</taxon>
        <taxon>Peribacillus</taxon>
    </lineage>
</organism>
<accession>A0AAW7IA57</accession>
<gene>
    <name evidence="2" type="ORF">QUF89_12185</name>
</gene>
<evidence type="ECO:0000313" key="2">
    <source>
        <dbReference type="EMBL" id="MDM5452943.1"/>
    </source>
</evidence>
<evidence type="ECO:0000256" key="1">
    <source>
        <dbReference type="SAM" id="Phobius"/>
    </source>
</evidence>